<proteinExistence type="predicted"/>
<organism evidence="3 4">
    <name type="scientific">Marinilabilia salmonicolor</name>
    <dbReference type="NCBI Taxonomy" id="989"/>
    <lineage>
        <taxon>Bacteria</taxon>
        <taxon>Pseudomonadati</taxon>
        <taxon>Bacteroidota</taxon>
        <taxon>Bacteroidia</taxon>
        <taxon>Marinilabiliales</taxon>
        <taxon>Marinilabiliaceae</taxon>
        <taxon>Marinilabilia</taxon>
    </lineage>
</organism>
<dbReference type="InterPro" id="IPR007368">
    <property type="entry name" value="DUF434"/>
</dbReference>
<evidence type="ECO:0000313" key="4">
    <source>
        <dbReference type="Proteomes" id="UP000252733"/>
    </source>
</evidence>
<feature type="domain" description="DUF434" evidence="1">
    <location>
        <begin position="27"/>
        <end position="78"/>
    </location>
</feature>
<comment type="caution">
    <text evidence="3">The sequence shown here is derived from an EMBL/GenBank/DDBJ whole genome shotgun (WGS) entry which is preliminary data.</text>
</comment>
<dbReference type="Proteomes" id="UP000252733">
    <property type="component" value="Unassembled WGS sequence"/>
</dbReference>
<evidence type="ECO:0000313" key="3">
    <source>
        <dbReference type="EMBL" id="RCW21889.1"/>
    </source>
</evidence>
<evidence type="ECO:0000259" key="1">
    <source>
        <dbReference type="Pfam" id="PF04256"/>
    </source>
</evidence>
<name>A0A368UKM2_9BACT</name>
<evidence type="ECO:0000259" key="2">
    <source>
        <dbReference type="Pfam" id="PF18481"/>
    </source>
</evidence>
<dbReference type="InterPro" id="IPR041652">
    <property type="entry name" value="DUF5616"/>
</dbReference>
<accession>A0A368UKM2</accession>
<dbReference type="Pfam" id="PF18481">
    <property type="entry name" value="DUF5616"/>
    <property type="match status" value="1"/>
</dbReference>
<protein>
    <submittedName>
        <fullName evidence="3">Uncharacterized protein DUF434</fullName>
    </submittedName>
</protein>
<sequence length="158" mass="17851">MSPGKRKHRGPAPKDHQLFSDEQISILKAAANAYCWLLDRDYSARAALKIVGDHFKLRERQRKALDRCCQPSQLVREISKRELTSKKEMINQPIIIDGFNLLIILEAAISSAPLFKGRDSLIRDISGLHGSYHKISETPSAIQLAADFFKTYPPSHIL</sequence>
<dbReference type="Pfam" id="PF04256">
    <property type="entry name" value="DUF434"/>
    <property type="match status" value="1"/>
</dbReference>
<dbReference type="PANTHER" id="PTHR42252">
    <property type="entry name" value="DUF5616 DOMAIN-CONTAINING PROTEIN"/>
    <property type="match status" value="1"/>
</dbReference>
<keyword evidence="4" id="KW-1185">Reference proteome</keyword>
<dbReference type="AlphaFoldDB" id="A0A368UKM2"/>
<reference evidence="3 4" key="1">
    <citation type="submission" date="2018-07" db="EMBL/GenBank/DDBJ databases">
        <title>Freshwater and sediment microbial communities from various areas in North America, analyzing microbe dynamics in response to fracking.</title>
        <authorList>
            <person name="Lamendella R."/>
        </authorList>
    </citation>
    <scope>NUCLEOTIDE SEQUENCE [LARGE SCALE GENOMIC DNA]</scope>
    <source>
        <strain evidence="3 4">160A</strain>
    </source>
</reference>
<feature type="domain" description="DUF5616" evidence="2">
    <location>
        <begin position="87"/>
        <end position="156"/>
    </location>
</feature>
<dbReference type="EMBL" id="QPIZ01000053">
    <property type="protein sequence ID" value="RCW21889.1"/>
    <property type="molecule type" value="Genomic_DNA"/>
</dbReference>
<dbReference type="PANTHER" id="PTHR42252:SF1">
    <property type="entry name" value="DUF434 DOMAIN-CONTAINING PROTEIN"/>
    <property type="match status" value="1"/>
</dbReference>
<gene>
    <name evidence="3" type="ORF">DFO77_1533</name>
</gene>